<proteinExistence type="predicted"/>
<evidence type="ECO:0000313" key="2">
    <source>
        <dbReference type="EMBL" id="RDX89491.1"/>
    </source>
</evidence>
<sequence length="121" mass="13614">MLSQHSHLGHPTPNQYVGARGNSCQVEVQPGTLLALAQFYDPSIRSITFKDFQLAPTLEEYERILGQSLTERRAYLYQGNFPSWVKVAKIDKKKVEKKWGGRNPLSLSRGKIGASGKARRI</sequence>
<organism evidence="2 3">
    <name type="scientific">Mucuna pruriens</name>
    <name type="common">Velvet bean</name>
    <name type="synonym">Dolichos pruriens</name>
    <dbReference type="NCBI Taxonomy" id="157652"/>
    <lineage>
        <taxon>Eukaryota</taxon>
        <taxon>Viridiplantae</taxon>
        <taxon>Streptophyta</taxon>
        <taxon>Embryophyta</taxon>
        <taxon>Tracheophyta</taxon>
        <taxon>Spermatophyta</taxon>
        <taxon>Magnoliopsida</taxon>
        <taxon>eudicotyledons</taxon>
        <taxon>Gunneridae</taxon>
        <taxon>Pentapetalae</taxon>
        <taxon>rosids</taxon>
        <taxon>fabids</taxon>
        <taxon>Fabales</taxon>
        <taxon>Fabaceae</taxon>
        <taxon>Papilionoideae</taxon>
        <taxon>50 kb inversion clade</taxon>
        <taxon>NPAAA clade</taxon>
        <taxon>indigoferoid/millettioid clade</taxon>
        <taxon>Phaseoleae</taxon>
        <taxon>Mucuna</taxon>
    </lineage>
</organism>
<dbReference type="AlphaFoldDB" id="A0A371GG24"/>
<dbReference type="PANTHER" id="PTHR48201">
    <property type="entry name" value="PROTEIN, PUTATIVE-RELATED"/>
    <property type="match status" value="1"/>
</dbReference>
<feature type="domain" description="DUF7745" evidence="1">
    <location>
        <begin position="25"/>
        <end position="90"/>
    </location>
</feature>
<evidence type="ECO:0000259" key="1">
    <source>
        <dbReference type="Pfam" id="PF24924"/>
    </source>
</evidence>
<dbReference type="PANTHER" id="PTHR48201:SF12">
    <property type="entry name" value="AMINOTRANSFERASE-LIKE PLANT MOBILE DOMAIN-CONTAINING PROTEIN"/>
    <property type="match status" value="1"/>
</dbReference>
<dbReference type="OrthoDB" id="1435357at2759"/>
<name>A0A371GG24_MUCPR</name>
<protein>
    <recommendedName>
        <fullName evidence="1">DUF7745 domain-containing protein</fullName>
    </recommendedName>
</protein>
<reference evidence="2" key="1">
    <citation type="submission" date="2018-05" db="EMBL/GenBank/DDBJ databases">
        <title>Draft genome of Mucuna pruriens seed.</title>
        <authorList>
            <person name="Nnadi N.E."/>
            <person name="Vos R."/>
            <person name="Hasami M.H."/>
            <person name="Devisetty U.K."/>
            <person name="Aguiy J.C."/>
        </authorList>
    </citation>
    <scope>NUCLEOTIDE SEQUENCE [LARGE SCALE GENOMIC DNA]</scope>
    <source>
        <strain evidence="2">JCA_2017</strain>
    </source>
</reference>
<feature type="non-terminal residue" evidence="2">
    <location>
        <position position="1"/>
    </location>
</feature>
<dbReference type="EMBL" id="QJKJ01005653">
    <property type="protein sequence ID" value="RDX89491.1"/>
    <property type="molecule type" value="Genomic_DNA"/>
</dbReference>
<dbReference type="Pfam" id="PF24924">
    <property type="entry name" value="DUF7745"/>
    <property type="match status" value="1"/>
</dbReference>
<accession>A0A371GG24</accession>
<evidence type="ECO:0000313" key="3">
    <source>
        <dbReference type="Proteomes" id="UP000257109"/>
    </source>
</evidence>
<dbReference type="Proteomes" id="UP000257109">
    <property type="component" value="Unassembled WGS sequence"/>
</dbReference>
<gene>
    <name evidence="2" type="ORF">CR513_28776</name>
</gene>
<comment type="caution">
    <text evidence="2">The sequence shown here is derived from an EMBL/GenBank/DDBJ whole genome shotgun (WGS) entry which is preliminary data.</text>
</comment>
<keyword evidence="3" id="KW-1185">Reference proteome</keyword>
<dbReference type="InterPro" id="IPR056647">
    <property type="entry name" value="DUF7745"/>
</dbReference>